<dbReference type="EnsemblMetazoa" id="AFUN019265-RA">
    <property type="protein sequence ID" value="AFUN019265-PA"/>
    <property type="gene ID" value="AFUN019265"/>
</dbReference>
<proteinExistence type="predicted"/>
<sequence>MQIFVKMLTGKTIAVDTEPEATVESVKKQIDEREEIPPNQQRMIFAGKQLEDGRQLQEYSIIKGSTIHLVLRLKGGMQIFVKMLTGKTIAVDTEPEATVESVKKQIDEREEIPPNQQRMIFAGKQLEDGRQLQEYSIIKGSTIHLVLRLKGGMQIFVKMLTGKTIAVDTEPEATVESVKKQIDEREEIPPNQQRMIFAGKQLEDGRQLQEYSIIKGSTVHLVLRLKGGMQIFVKMLTGKTIAVDTEPEATVESVKKQIDEREEIPPNQQRMIFAGKQLEDGRQLQEYSIIKGSTIHLVLRLKGGMQIFVKMLTGKTIAVDTEPEATVESVKKQIDEREEIPPNQQRMIFAGKQLEDGRQLQEYSIIKGSTIHLVLRLKGGMQIFVKMLTGKTIAVDTEPEATVESVKKQIDEREEIPPNQQRMIFAGKQLEDGRQLQEYSIIKGSTVHLVLRLKGGVQLID</sequence>
<feature type="domain" description="Ubiquitin-like" evidence="1">
    <location>
        <begin position="77"/>
        <end position="152"/>
    </location>
</feature>
<feature type="domain" description="Ubiquitin-like" evidence="1">
    <location>
        <begin position="305"/>
        <end position="380"/>
    </location>
</feature>
<dbReference type="SMART" id="SM00213">
    <property type="entry name" value="UBQ"/>
    <property type="match status" value="6"/>
</dbReference>
<feature type="domain" description="Ubiquitin-like" evidence="1">
    <location>
        <begin position="153"/>
        <end position="228"/>
    </location>
</feature>
<evidence type="ECO:0000313" key="2">
    <source>
        <dbReference type="EnsemblMetazoa" id="AFUN019265-PA"/>
    </source>
</evidence>
<dbReference type="VEuPathDB" id="VectorBase:AFUN2_013377"/>
<accession>A0A4Y0BK55</accession>
<feature type="domain" description="Ubiquitin-like" evidence="1">
    <location>
        <begin position="381"/>
        <end position="456"/>
    </location>
</feature>
<reference evidence="2" key="1">
    <citation type="submission" date="2020-05" db="UniProtKB">
        <authorList>
            <consortium name="EnsemblMetazoa"/>
        </authorList>
    </citation>
    <scope>IDENTIFICATION</scope>
    <source>
        <strain evidence="2">FUMOZ</strain>
    </source>
</reference>
<dbReference type="PRINTS" id="PR00348">
    <property type="entry name" value="UBIQUITIN"/>
</dbReference>
<dbReference type="PROSITE" id="PS50053">
    <property type="entry name" value="UBIQUITIN_2"/>
    <property type="match status" value="6"/>
</dbReference>
<dbReference type="InterPro" id="IPR050158">
    <property type="entry name" value="Ubiquitin_ubiquitin-like"/>
</dbReference>
<dbReference type="Pfam" id="PF00240">
    <property type="entry name" value="ubiquitin"/>
    <property type="match status" value="6"/>
</dbReference>
<dbReference type="VEuPathDB" id="VectorBase:AFUN019265"/>
<organism evidence="2">
    <name type="scientific">Anopheles funestus</name>
    <name type="common">African malaria mosquito</name>
    <dbReference type="NCBI Taxonomy" id="62324"/>
    <lineage>
        <taxon>Eukaryota</taxon>
        <taxon>Metazoa</taxon>
        <taxon>Ecdysozoa</taxon>
        <taxon>Arthropoda</taxon>
        <taxon>Hexapoda</taxon>
        <taxon>Insecta</taxon>
        <taxon>Pterygota</taxon>
        <taxon>Neoptera</taxon>
        <taxon>Endopterygota</taxon>
        <taxon>Diptera</taxon>
        <taxon>Nematocera</taxon>
        <taxon>Culicoidea</taxon>
        <taxon>Culicidae</taxon>
        <taxon>Anophelinae</taxon>
        <taxon>Anopheles</taxon>
    </lineage>
</organism>
<dbReference type="AlphaFoldDB" id="A0A4Y0BK55"/>
<dbReference type="FunFam" id="3.10.20.90:FF:000211">
    <property type="entry name" value="Polyubiquitin 9"/>
    <property type="match status" value="6"/>
</dbReference>
<dbReference type="Gene3D" id="3.10.20.90">
    <property type="entry name" value="Phosphatidylinositol 3-kinase Catalytic Subunit, Chain A, domain 1"/>
    <property type="match status" value="6"/>
</dbReference>
<dbReference type="STRING" id="62324.A0A4Y0BK55"/>
<dbReference type="InterPro" id="IPR019954">
    <property type="entry name" value="Ubiquitin_CS"/>
</dbReference>
<dbReference type="SUPFAM" id="SSF54236">
    <property type="entry name" value="Ubiquitin-like"/>
    <property type="match status" value="6"/>
</dbReference>
<evidence type="ECO:0000259" key="1">
    <source>
        <dbReference type="PROSITE" id="PS50053"/>
    </source>
</evidence>
<name>A0A4Y0BK55_ANOFN</name>
<dbReference type="PANTHER" id="PTHR10666">
    <property type="entry name" value="UBIQUITIN"/>
    <property type="match status" value="1"/>
</dbReference>
<feature type="domain" description="Ubiquitin-like" evidence="1">
    <location>
        <begin position="229"/>
        <end position="304"/>
    </location>
</feature>
<dbReference type="PROSITE" id="PS00299">
    <property type="entry name" value="UBIQUITIN_1"/>
    <property type="match status" value="6"/>
</dbReference>
<dbReference type="InterPro" id="IPR000626">
    <property type="entry name" value="Ubiquitin-like_dom"/>
</dbReference>
<feature type="domain" description="Ubiquitin-like" evidence="1">
    <location>
        <begin position="1"/>
        <end position="76"/>
    </location>
</feature>
<protein>
    <recommendedName>
        <fullName evidence="1">Ubiquitin-like domain-containing protein</fullName>
    </recommendedName>
</protein>
<dbReference type="InterPro" id="IPR019956">
    <property type="entry name" value="Ubiquitin_dom"/>
</dbReference>
<dbReference type="InterPro" id="IPR029071">
    <property type="entry name" value="Ubiquitin-like_domsf"/>
</dbReference>